<evidence type="ECO:0000313" key="4">
    <source>
        <dbReference type="Proteomes" id="UP000475070"/>
    </source>
</evidence>
<dbReference type="InterPro" id="IPR038404">
    <property type="entry name" value="TRAP_DctP_sf"/>
</dbReference>
<evidence type="ECO:0000313" key="3">
    <source>
        <dbReference type="EMBL" id="NAG22502.1"/>
    </source>
</evidence>
<dbReference type="PANTHER" id="PTHR33376">
    <property type="match status" value="1"/>
</dbReference>
<dbReference type="NCBIfam" id="TIGR00787">
    <property type="entry name" value="dctP"/>
    <property type="match status" value="1"/>
</dbReference>
<accession>A0A5D1NQ09</accession>
<dbReference type="Proteomes" id="UP000475070">
    <property type="component" value="Unassembled WGS sequence"/>
</dbReference>
<dbReference type="Gene3D" id="3.40.190.170">
    <property type="entry name" value="Bacterial extracellular solute-binding protein, family 7"/>
    <property type="match status" value="1"/>
</dbReference>
<dbReference type="PROSITE" id="PS51257">
    <property type="entry name" value="PROKAR_LIPOPROTEIN"/>
    <property type="match status" value="1"/>
</dbReference>
<dbReference type="AlphaFoldDB" id="A0A5D1NQ09"/>
<dbReference type="GO" id="GO:0030246">
    <property type="term" value="F:carbohydrate binding"/>
    <property type="evidence" value="ECO:0007669"/>
    <property type="project" value="TreeGrafter"/>
</dbReference>
<dbReference type="InterPro" id="IPR004682">
    <property type="entry name" value="TRAP_DctP"/>
</dbReference>
<gene>
    <name evidence="3" type="ORF">GUC01_26585</name>
</gene>
<dbReference type="GO" id="GO:0055085">
    <property type="term" value="P:transmembrane transport"/>
    <property type="evidence" value="ECO:0007669"/>
    <property type="project" value="InterPro"/>
</dbReference>
<dbReference type="Pfam" id="PF03480">
    <property type="entry name" value="DctP"/>
    <property type="match status" value="1"/>
</dbReference>
<proteinExistence type="predicted"/>
<dbReference type="PANTHER" id="PTHR33376:SF2">
    <property type="entry name" value="DICARBOXYLATE-BINDING PERIPLASMIC PROTEIN"/>
    <property type="match status" value="1"/>
</dbReference>
<dbReference type="NCBIfam" id="NF037995">
    <property type="entry name" value="TRAP_S1"/>
    <property type="match status" value="1"/>
</dbReference>
<name>A0A5D1NQ09_ECOLX</name>
<comment type="caution">
    <text evidence="3">The sequence shown here is derived from an EMBL/GenBank/DDBJ whole genome shotgun (WGS) entry which is preliminary data.</text>
</comment>
<dbReference type="GO" id="GO:0030288">
    <property type="term" value="C:outer membrane-bounded periplasmic space"/>
    <property type="evidence" value="ECO:0007669"/>
    <property type="project" value="InterPro"/>
</dbReference>
<dbReference type="CDD" id="cd13671">
    <property type="entry name" value="PBP2_TRAP_SBP_like_3"/>
    <property type="match status" value="1"/>
</dbReference>
<organism evidence="3 4">
    <name type="scientific">Escherichia coli</name>
    <dbReference type="NCBI Taxonomy" id="562"/>
    <lineage>
        <taxon>Bacteria</taxon>
        <taxon>Pseudomonadati</taxon>
        <taxon>Pseudomonadota</taxon>
        <taxon>Gammaproteobacteria</taxon>
        <taxon>Enterobacterales</taxon>
        <taxon>Enterobacteriaceae</taxon>
        <taxon>Escherichia</taxon>
    </lineage>
</organism>
<reference evidence="3 4" key="1">
    <citation type="journal article" date="2019" name="Nat. Med.">
        <title>A library of human gut bacterial isolates paired with longitudinal multiomics data enables mechanistic microbiome research.</title>
        <authorList>
            <person name="Poyet M."/>
            <person name="Groussin M."/>
            <person name="Gibbons S.M."/>
            <person name="Avila-Pacheco J."/>
            <person name="Jiang X."/>
            <person name="Kearney S.M."/>
            <person name="Perrotta A.R."/>
            <person name="Berdy B."/>
            <person name="Zhao S."/>
            <person name="Lieberman T.D."/>
            <person name="Swanson P.K."/>
            <person name="Smith M."/>
            <person name="Roesemann S."/>
            <person name="Alexander J.E."/>
            <person name="Rich S.A."/>
            <person name="Livny J."/>
            <person name="Vlamakis H."/>
            <person name="Clish C."/>
            <person name="Bullock K."/>
            <person name="Deik A."/>
            <person name="Scott J."/>
            <person name="Pierce K.A."/>
            <person name="Xavier R.J."/>
            <person name="Alm E.J."/>
        </authorList>
    </citation>
    <scope>NUCLEOTIDE SEQUENCE [LARGE SCALE GENOMIC DNA]</scope>
    <source>
        <strain evidence="3 4">BIOML-A112</strain>
    </source>
</reference>
<dbReference type="RefSeq" id="WP_001571926.1">
    <property type="nucleotide sequence ID" value="NZ_BFLC01000147.1"/>
</dbReference>
<dbReference type="EMBL" id="WXKQ01000130">
    <property type="protein sequence ID" value="NAG22502.1"/>
    <property type="molecule type" value="Genomic_DNA"/>
</dbReference>
<dbReference type="InterPro" id="IPR018389">
    <property type="entry name" value="DctP_fam"/>
</dbReference>
<evidence type="ECO:0000256" key="2">
    <source>
        <dbReference type="SAM" id="SignalP"/>
    </source>
</evidence>
<sequence>MKALRPLTASLMLLTSCLLISNTTLAKITLKLSHNQDKSHAVHKALSYLADKTKEYSNGELVIRIYPNATLGNERESLELMNSGALQMVKVNAASLESFAPDYSLFSLPFLFRDRDHYYRVLQSDLGKKILNSSESKGFVGITYYDGGARSFYSNKPITKPEDLAGMKIRVQQSPSAIAMMKALGGVATPMAQGELYTALQQGVVDGGENNTVVYSDMRHAEVAKVYSRDEHTMVPDVLIISTDVLNKLGDKERTALLKAAGDAANLLI</sequence>
<protein>
    <submittedName>
        <fullName evidence="3">DctP family TRAP transporter solute-binding subunit</fullName>
    </submittedName>
</protein>
<evidence type="ECO:0000256" key="1">
    <source>
        <dbReference type="ARBA" id="ARBA00022729"/>
    </source>
</evidence>
<feature type="signal peptide" evidence="2">
    <location>
        <begin position="1"/>
        <end position="26"/>
    </location>
</feature>
<keyword evidence="1 2" id="KW-0732">Signal</keyword>
<feature type="chain" id="PRO_5041128394" evidence="2">
    <location>
        <begin position="27"/>
        <end position="269"/>
    </location>
</feature>